<evidence type="ECO:0000313" key="7">
    <source>
        <dbReference type="Proteomes" id="UP000286038"/>
    </source>
</evidence>
<evidence type="ECO:0000313" key="6">
    <source>
        <dbReference type="Proteomes" id="UP000283589"/>
    </source>
</evidence>
<reference evidence="6 7" key="1">
    <citation type="submission" date="2018-08" db="EMBL/GenBank/DDBJ databases">
        <title>A genome reference for cultivated species of the human gut microbiota.</title>
        <authorList>
            <person name="Zou Y."/>
            <person name="Xue W."/>
            <person name="Luo G."/>
        </authorList>
    </citation>
    <scope>NUCLEOTIDE SEQUENCE [LARGE SCALE GENOMIC DNA]</scope>
    <source>
        <strain evidence="3 6">AF14-49</strain>
        <strain evidence="5 7">AF34-33</strain>
        <strain evidence="4 8">OF02-7</strain>
    </source>
</reference>
<dbReference type="Proteomes" id="UP000286063">
    <property type="component" value="Unassembled WGS sequence"/>
</dbReference>
<dbReference type="EMBL" id="CP069450">
    <property type="protein sequence ID" value="QRO48941.1"/>
    <property type="molecule type" value="Genomic_DNA"/>
</dbReference>
<dbReference type="OrthoDB" id="1491885at2"/>
<feature type="chain" id="PRO_5044602786" evidence="1">
    <location>
        <begin position="21"/>
        <end position="198"/>
    </location>
</feature>
<dbReference type="EMBL" id="QSCR01000018">
    <property type="protein sequence ID" value="RGY16676.1"/>
    <property type="molecule type" value="Genomic_DNA"/>
</dbReference>
<evidence type="ECO:0000313" key="2">
    <source>
        <dbReference type="EMBL" id="QRO48941.1"/>
    </source>
</evidence>
<protein>
    <submittedName>
        <fullName evidence="5">DUF4294 domain-containing protein</fullName>
    </submittedName>
</protein>
<evidence type="ECO:0000313" key="3">
    <source>
        <dbReference type="EMBL" id="RGV36190.1"/>
    </source>
</evidence>
<keyword evidence="9" id="KW-1185">Reference proteome</keyword>
<sequence length="198" mass="23141">MCKIFIISLLSLFINSFATAQSVVPSVIMGRDTVPHVLLHEVDVVARLKNPRKYARQQQRNQRMVYNVRKVFPYAKIAAAKINEIEYKLAQTDSEAKRKQIIKKEYKELMHTFKQPLMKLTVTQGKILVRLIYRETNNTSFNHIKEYKGTVNAYFWQSLALLFGNNLKADYEPNGRDREIEQVVRSIEKEAPSHISRR</sequence>
<dbReference type="AlphaFoldDB" id="A0A415QRV7"/>
<accession>A0A415QRV7</accession>
<dbReference type="GeneID" id="93098425"/>
<dbReference type="InterPro" id="IPR025636">
    <property type="entry name" value="DUF4294"/>
</dbReference>
<name>A0A415QRV7_9BACT</name>
<proteinExistence type="predicted"/>
<keyword evidence="1" id="KW-0732">Signal</keyword>
<dbReference type="EMBL" id="QRPV01000001">
    <property type="protein sequence ID" value="RHM47591.1"/>
    <property type="molecule type" value="Genomic_DNA"/>
</dbReference>
<reference evidence="2 9" key="2">
    <citation type="submission" date="2021-02" db="EMBL/GenBank/DDBJ databases">
        <title>FDA dAtabase for Regulatory Grade micrObial Sequences (FDA-ARGOS): Supporting development and validation of Infectious Disease Dx tests.</title>
        <authorList>
            <person name="Carlson P."/>
            <person name="Fischbach M."/>
            <person name="Hastie J."/>
            <person name="Bilen M."/>
            <person name="Cheng A."/>
            <person name="Tallon L."/>
            <person name="Sadzewicz L."/>
            <person name="Zhao X."/>
            <person name="Boylan J."/>
            <person name="Ott S."/>
            <person name="Bowen H."/>
            <person name="Vavikolanu K."/>
            <person name="Mehta A."/>
            <person name="Aluvathingal J."/>
            <person name="Nadendla S."/>
            <person name="Yan Y."/>
            <person name="Sichtig H."/>
        </authorList>
    </citation>
    <scope>NUCLEOTIDE SEQUENCE [LARGE SCALE GENOMIC DNA]</scope>
    <source>
        <strain evidence="2 9">FDAARGOS_1229</strain>
    </source>
</reference>
<dbReference type="Proteomes" id="UP000286038">
    <property type="component" value="Unassembled WGS sequence"/>
</dbReference>
<dbReference type="Proteomes" id="UP000283589">
    <property type="component" value="Unassembled WGS sequence"/>
</dbReference>
<evidence type="ECO:0000313" key="8">
    <source>
        <dbReference type="Proteomes" id="UP000286063"/>
    </source>
</evidence>
<evidence type="ECO:0000313" key="5">
    <source>
        <dbReference type="EMBL" id="RHM47591.1"/>
    </source>
</evidence>
<dbReference type="STRING" id="1121130.GCA_000519105_00339"/>
<organism evidence="5 7">
    <name type="scientific">Butyricimonas virosa</name>
    <dbReference type="NCBI Taxonomy" id="544645"/>
    <lineage>
        <taxon>Bacteria</taxon>
        <taxon>Pseudomonadati</taxon>
        <taxon>Bacteroidota</taxon>
        <taxon>Bacteroidia</taxon>
        <taxon>Bacteroidales</taxon>
        <taxon>Odoribacteraceae</taxon>
        <taxon>Butyricimonas</taxon>
    </lineage>
</organism>
<gene>
    <name evidence="3" type="ORF">DWW18_01880</name>
    <name evidence="5" type="ORF">DWZ68_01055</name>
    <name evidence="4" type="ORF">DXA50_10965</name>
    <name evidence="2" type="ORF">I6J59_13495</name>
</gene>
<evidence type="ECO:0000313" key="4">
    <source>
        <dbReference type="EMBL" id="RGY16676.1"/>
    </source>
</evidence>
<dbReference type="RefSeq" id="WP_027202693.1">
    <property type="nucleotide sequence ID" value="NZ_CABJDM010000001.1"/>
</dbReference>
<dbReference type="Proteomes" id="UP000654720">
    <property type="component" value="Chromosome"/>
</dbReference>
<evidence type="ECO:0000256" key="1">
    <source>
        <dbReference type="SAM" id="SignalP"/>
    </source>
</evidence>
<evidence type="ECO:0000313" key="9">
    <source>
        <dbReference type="Proteomes" id="UP000654720"/>
    </source>
</evidence>
<feature type="signal peptide" evidence="1">
    <location>
        <begin position="1"/>
        <end position="20"/>
    </location>
</feature>
<dbReference type="Pfam" id="PF14127">
    <property type="entry name" value="DUF4294"/>
    <property type="match status" value="1"/>
</dbReference>
<dbReference type="EMBL" id="QRZA01000002">
    <property type="protein sequence ID" value="RGV36190.1"/>
    <property type="molecule type" value="Genomic_DNA"/>
</dbReference>